<accession>A0AAD9Q6N7</accession>
<evidence type="ECO:0000313" key="2">
    <source>
        <dbReference type="Proteomes" id="UP001249851"/>
    </source>
</evidence>
<reference evidence="1" key="1">
    <citation type="journal article" date="2023" name="G3 (Bethesda)">
        <title>Whole genome assembly and annotation of the endangered Caribbean coral Acropora cervicornis.</title>
        <authorList>
            <person name="Selwyn J.D."/>
            <person name="Vollmer S.V."/>
        </authorList>
    </citation>
    <scope>NUCLEOTIDE SEQUENCE</scope>
    <source>
        <strain evidence="1">K2</strain>
    </source>
</reference>
<keyword evidence="2" id="KW-1185">Reference proteome</keyword>
<dbReference type="Proteomes" id="UP001249851">
    <property type="component" value="Unassembled WGS sequence"/>
</dbReference>
<organism evidence="1 2">
    <name type="scientific">Acropora cervicornis</name>
    <name type="common">Staghorn coral</name>
    <dbReference type="NCBI Taxonomy" id="6130"/>
    <lineage>
        <taxon>Eukaryota</taxon>
        <taxon>Metazoa</taxon>
        <taxon>Cnidaria</taxon>
        <taxon>Anthozoa</taxon>
        <taxon>Hexacorallia</taxon>
        <taxon>Scleractinia</taxon>
        <taxon>Astrocoeniina</taxon>
        <taxon>Acroporidae</taxon>
        <taxon>Acropora</taxon>
    </lineage>
</organism>
<evidence type="ECO:0000313" key="1">
    <source>
        <dbReference type="EMBL" id="KAK2555613.1"/>
    </source>
</evidence>
<proteinExistence type="predicted"/>
<protein>
    <submittedName>
        <fullName evidence="1">Uncharacterized protein</fullName>
    </submittedName>
</protein>
<dbReference type="EMBL" id="JARQWQ010000061">
    <property type="protein sequence ID" value="KAK2555613.1"/>
    <property type="molecule type" value="Genomic_DNA"/>
</dbReference>
<gene>
    <name evidence="1" type="ORF">P5673_022634</name>
</gene>
<sequence length="205" mass="23402">MAFYHKEIGQLFFIMIQTITVLSTTYLGESMLGLADRILILVQAQQQSPPFSYFKSTTNIENLNSAKGLHLNNGKQKGQDIVIFEYSTTVETIIARSSQGNTLFLIEVGEWAEIFIRNDFNYNPPLSSRRGRFDEFMVSFLLQIIADESESSREMTVIAHTVLSSECYGKKFSDIKVLKVYEELLVLIFTRNGRILLCSITILKF</sequence>
<name>A0AAD9Q6N7_ACRCE</name>
<dbReference type="AlphaFoldDB" id="A0AAD9Q6N7"/>
<comment type="caution">
    <text evidence="1">The sequence shown here is derived from an EMBL/GenBank/DDBJ whole genome shotgun (WGS) entry which is preliminary data.</text>
</comment>
<reference evidence="1" key="2">
    <citation type="journal article" date="2023" name="Science">
        <title>Genomic signatures of disease resistance in endangered staghorn corals.</title>
        <authorList>
            <person name="Vollmer S.V."/>
            <person name="Selwyn J.D."/>
            <person name="Despard B.A."/>
            <person name="Roesel C.L."/>
        </authorList>
    </citation>
    <scope>NUCLEOTIDE SEQUENCE</scope>
    <source>
        <strain evidence="1">K2</strain>
    </source>
</reference>